<dbReference type="Proteomes" id="UP000297716">
    <property type="component" value="Unassembled WGS sequence"/>
</dbReference>
<sequence>MARLELASSFSFALPAPNALTNLKAKFKAVFRKKDKKAKEGDTAGGATEATKADTPAAATTAAAAPGGGAPAIEVAKTDEAVQPTTDTAAGAVTEAKPEDKVVETPVAAADATAKAPAAAEIGVATDTKPAGTV</sequence>
<accession>A0A4Z0ZB48</accession>
<protein>
    <submittedName>
        <fullName evidence="2">Uncharacterized protein</fullName>
    </submittedName>
</protein>
<dbReference type="AlphaFoldDB" id="A0A4Z0ZB48"/>
<dbReference type="EMBL" id="SKBN01000005">
    <property type="protein sequence ID" value="TGJ88203.1"/>
    <property type="molecule type" value="Genomic_DNA"/>
</dbReference>
<feature type="compositionally biased region" description="Low complexity" evidence="1">
    <location>
        <begin position="108"/>
        <end position="120"/>
    </location>
</feature>
<feature type="region of interest" description="Disordered" evidence="1">
    <location>
        <begin position="33"/>
        <end position="134"/>
    </location>
</feature>
<feature type="compositionally biased region" description="Low complexity" evidence="1">
    <location>
        <begin position="47"/>
        <end position="65"/>
    </location>
</feature>
<gene>
    <name evidence="2" type="ORF">E0Z10_g601</name>
</gene>
<evidence type="ECO:0000313" key="3">
    <source>
        <dbReference type="Proteomes" id="UP000297716"/>
    </source>
</evidence>
<dbReference type="STRING" id="37992.A0A4Z0ZB48"/>
<evidence type="ECO:0000313" key="2">
    <source>
        <dbReference type="EMBL" id="TGJ88203.1"/>
    </source>
</evidence>
<comment type="caution">
    <text evidence="2">The sequence shown here is derived from an EMBL/GenBank/DDBJ whole genome shotgun (WGS) entry which is preliminary data.</text>
</comment>
<organism evidence="2 3">
    <name type="scientific">Xylaria hypoxylon</name>
    <dbReference type="NCBI Taxonomy" id="37992"/>
    <lineage>
        <taxon>Eukaryota</taxon>
        <taxon>Fungi</taxon>
        <taxon>Dikarya</taxon>
        <taxon>Ascomycota</taxon>
        <taxon>Pezizomycotina</taxon>
        <taxon>Sordariomycetes</taxon>
        <taxon>Xylariomycetidae</taxon>
        <taxon>Xylariales</taxon>
        <taxon>Xylariaceae</taxon>
        <taxon>Xylaria</taxon>
    </lineage>
</organism>
<proteinExistence type="predicted"/>
<dbReference type="OrthoDB" id="4778010at2759"/>
<evidence type="ECO:0000256" key="1">
    <source>
        <dbReference type="SAM" id="MobiDB-lite"/>
    </source>
</evidence>
<reference evidence="2 3" key="1">
    <citation type="submission" date="2019-03" db="EMBL/GenBank/DDBJ databases">
        <title>Draft genome sequence of Xylaria hypoxylon DSM 108379, a ubiquitous saprotrophic-parasitic fungi on hardwood.</title>
        <authorList>
            <person name="Buettner E."/>
            <person name="Leonhardt S."/>
            <person name="Gebauer A.M."/>
            <person name="Liers C."/>
            <person name="Hofrichter M."/>
            <person name="Kellner H."/>
        </authorList>
    </citation>
    <scope>NUCLEOTIDE SEQUENCE [LARGE SCALE GENOMIC DNA]</scope>
    <source>
        <strain evidence="2 3">DSM 108379</strain>
    </source>
</reference>
<keyword evidence="3" id="KW-1185">Reference proteome</keyword>
<name>A0A4Z0ZB48_9PEZI</name>